<feature type="domain" description="Calx-beta" evidence="4">
    <location>
        <begin position="623"/>
        <end position="732"/>
    </location>
</feature>
<comment type="caution">
    <text evidence="8">The sequence shown here is derived from an EMBL/GenBank/DDBJ whole genome shotgun (WGS) entry which is preliminary data.</text>
</comment>
<evidence type="ECO:0000313" key="9">
    <source>
        <dbReference type="Proteomes" id="UP000277579"/>
    </source>
</evidence>
<evidence type="ECO:0000259" key="6">
    <source>
        <dbReference type="Pfam" id="PF18962"/>
    </source>
</evidence>
<feature type="domain" description="Secretion system C-terminal sorting" evidence="6">
    <location>
        <begin position="1253"/>
        <end position="1314"/>
    </location>
</feature>
<dbReference type="Pfam" id="PF22494">
    <property type="entry name" value="choice_anch_I"/>
    <property type="match status" value="1"/>
</dbReference>
<dbReference type="InterPro" id="IPR038081">
    <property type="entry name" value="CalX-like_sf"/>
</dbReference>
<protein>
    <submittedName>
        <fullName evidence="8">Putative secreted protein (Por secretion system target)</fullName>
    </submittedName>
</protein>
<organism evidence="8 9">
    <name type="scientific">Flavobacterium endophyticum</name>
    <dbReference type="NCBI Taxonomy" id="1540163"/>
    <lineage>
        <taxon>Bacteria</taxon>
        <taxon>Pseudomonadati</taxon>
        <taxon>Bacteroidota</taxon>
        <taxon>Flavobacteriia</taxon>
        <taxon>Flavobacteriales</taxon>
        <taxon>Flavobacteriaceae</taxon>
        <taxon>Flavobacterium</taxon>
    </lineage>
</organism>
<keyword evidence="2" id="KW-0677">Repeat</keyword>
<name>A0A495MDM9_9FLAO</name>
<dbReference type="EMBL" id="RBLC01000002">
    <property type="protein sequence ID" value="RKS23375.1"/>
    <property type="molecule type" value="Genomic_DNA"/>
</dbReference>
<dbReference type="Proteomes" id="UP000277579">
    <property type="component" value="Unassembled WGS sequence"/>
</dbReference>
<dbReference type="PANTHER" id="PTHR46928:SF1">
    <property type="entry name" value="MESENCHYME-SPECIFIC CELL SURFACE GLYCOPROTEIN"/>
    <property type="match status" value="1"/>
</dbReference>
<dbReference type="NCBIfam" id="TIGR04183">
    <property type="entry name" value="Por_Secre_tail"/>
    <property type="match status" value="1"/>
</dbReference>
<evidence type="ECO:0000256" key="3">
    <source>
        <dbReference type="ARBA" id="ARBA00022837"/>
    </source>
</evidence>
<dbReference type="GO" id="GO:0016020">
    <property type="term" value="C:membrane"/>
    <property type="evidence" value="ECO:0007669"/>
    <property type="project" value="InterPro"/>
</dbReference>
<dbReference type="RefSeq" id="WP_121376576.1">
    <property type="nucleotide sequence ID" value="NZ_RBLC01000002.1"/>
</dbReference>
<feature type="domain" description="SbsA Ig-like" evidence="5">
    <location>
        <begin position="209"/>
        <end position="321"/>
    </location>
</feature>
<dbReference type="Gene3D" id="2.130.10.10">
    <property type="entry name" value="YVTN repeat-like/Quinoprotein amine dehydrogenase"/>
    <property type="match status" value="1"/>
</dbReference>
<sequence>MSHNYASKIEKALLLLILFFVAQFSYGQTLIHYWNFNNNASEAAITTPTSTLVTGASLTAIAGGISVIDFAGGTGQAFDLQNLNARNGDGPGTHLRFNDPIGGALQFALPTTGFENVIVKFASRRSGSGAGNQKWSYSVDGTTFVPFTTIAPNNGNPALETLDFSAIAATDNNPNFKLKVEFEVGAGGTVGNNRFDNFTVEGTSAGGGDTTAPTVVYAPANSSTNIAVAADITITFNEAVRLANDAAIDNTNVDALVTLRLNNATGAVVPFDATISGNTITINPTSNLANNQVYYVALLPNTVEDLSGNAVTAATSSTFTTIAVQTQFQAGDLAFVAYRMNASGTEDEVAFVTFVDILPGTFLTFTDSKYTTNTPAQCPNGIVWTVGANECIPAGSVVRIQTSALIANKGTVTGSGFGLSSSGDQVIVYSGTNTAPNYITALSSNGWATANTACGGSISILPAGLVVGTSALNTSTAPGNDAGNTVNAFYSGVQTGTPAVLKAAILNPANWTGVAGGTAPQTWPTWNFPSSLQVQSASVLNNTTIQITFNANLNTASASNVANYTGVANLASVTVANNVATLTFSTPFAPATNYALVISNIQDAAGSTMACPYTYNFSFNATLSLASNFVTVNEDAGTLNFVVNLAAAATGSVDLVLKPASFNTADSNDFTFATRTLNFTSASALTQTIQIPIIDDTALEQQAEYFVLSLENPVGYSITGNPMATIYIKDNDRMAKVPNNDIQLNYIGSFDPSGANNSTCEIVVHDPVSQRLFTTSAIAGFLDIVDFSNPAALSVVQSIDMNPYGGVTSVAVKNGIVAVASPNANEALNGSVVFFTTNGVFQKQVTVGALPDMITFTPDGTKVLTANEGQPNADYTVDPEGSVSVIDISGGIASLTQANVTTMLFTQYNTQETALIASGVRKLKSTSTMSQDFEPEYITISADSQKAWVALQENNAIAEINLTNNTYTALWALGTKDMSVVGNGADISDNNGQILIANWPIKSFYQPDGIANYTAGGTNFIVTANEGDEKEYTGFVERITIGDNNYGLDAIAYPNASMLKQSYNAGRFRVSAFSGNTDADAEKEQIYALGGRSFSIFNTDTKQLVFDSGDDFEMYTAMTPSINPIFNADHEDNGIKVRSRAKGPEPEGVTLAEIAGKTFAFISLERVGGVMVYDVTNPNDVKFVDYKNSRSVSAYAGDHGPEGITYIKAADSPTNKDYIVVANEISGTLTLFEVNTENLSTPGFENEPKTFVLFPNPAVDGIVYFNRIADIEVFDYTGKLIHTAKQALTIDTSSMATGIYLVKTAEGITKKLVVK</sequence>
<evidence type="ECO:0000259" key="4">
    <source>
        <dbReference type="Pfam" id="PF03160"/>
    </source>
</evidence>
<dbReference type="Pfam" id="PF03160">
    <property type="entry name" value="Calx-beta"/>
    <property type="match status" value="1"/>
</dbReference>
<evidence type="ECO:0000256" key="1">
    <source>
        <dbReference type="ARBA" id="ARBA00022729"/>
    </source>
</evidence>
<dbReference type="Pfam" id="PF13205">
    <property type="entry name" value="Big_5"/>
    <property type="match status" value="2"/>
</dbReference>
<keyword evidence="1" id="KW-0732">Signal</keyword>
<dbReference type="OrthoDB" id="9803927at2"/>
<evidence type="ECO:0000313" key="8">
    <source>
        <dbReference type="EMBL" id="RKS23375.1"/>
    </source>
</evidence>
<gene>
    <name evidence="8" type="ORF">CLV94_2283</name>
</gene>
<dbReference type="PANTHER" id="PTHR46928">
    <property type="entry name" value="MESENCHYME-SPECIFIC CELL SURFACE GLYCOPROTEIN"/>
    <property type="match status" value="1"/>
</dbReference>
<evidence type="ECO:0000256" key="2">
    <source>
        <dbReference type="ARBA" id="ARBA00022737"/>
    </source>
</evidence>
<dbReference type="InterPro" id="IPR014755">
    <property type="entry name" value="Cu-Rt/internalin_Ig-like"/>
</dbReference>
<dbReference type="SUPFAM" id="SSF141072">
    <property type="entry name" value="CalX-like"/>
    <property type="match status" value="1"/>
</dbReference>
<dbReference type="NCBIfam" id="NF038117">
    <property type="entry name" value="choice_anch_I"/>
    <property type="match status" value="1"/>
</dbReference>
<proteinExistence type="predicted"/>
<dbReference type="GO" id="GO:0007154">
    <property type="term" value="P:cell communication"/>
    <property type="evidence" value="ECO:0007669"/>
    <property type="project" value="InterPro"/>
</dbReference>
<reference evidence="8 9" key="1">
    <citation type="submission" date="2018-10" db="EMBL/GenBank/DDBJ databases">
        <title>Genomic Encyclopedia of Archaeal and Bacterial Type Strains, Phase II (KMG-II): from individual species to whole genera.</title>
        <authorList>
            <person name="Goeker M."/>
        </authorList>
    </citation>
    <scope>NUCLEOTIDE SEQUENCE [LARGE SCALE GENOMIC DNA]</scope>
    <source>
        <strain evidence="8 9">DSM 29537</strain>
    </source>
</reference>
<evidence type="ECO:0000259" key="5">
    <source>
        <dbReference type="Pfam" id="PF13205"/>
    </source>
</evidence>
<dbReference type="InterPro" id="IPR032812">
    <property type="entry name" value="SbsA_Ig"/>
</dbReference>
<dbReference type="InterPro" id="IPR011048">
    <property type="entry name" value="Haem_d1_sf"/>
</dbReference>
<evidence type="ECO:0000259" key="7">
    <source>
        <dbReference type="Pfam" id="PF22494"/>
    </source>
</evidence>
<dbReference type="InterPro" id="IPR026444">
    <property type="entry name" value="Secre_tail"/>
</dbReference>
<accession>A0A495MDM9</accession>
<dbReference type="Pfam" id="PF18962">
    <property type="entry name" value="Por_Secre_tail"/>
    <property type="match status" value="1"/>
</dbReference>
<keyword evidence="3" id="KW-0106">Calcium</keyword>
<dbReference type="Gene3D" id="2.60.40.2030">
    <property type="match status" value="1"/>
</dbReference>
<dbReference type="Gene3D" id="2.60.40.1220">
    <property type="match status" value="2"/>
</dbReference>
<keyword evidence="9" id="KW-1185">Reference proteome</keyword>
<dbReference type="InterPro" id="IPR003644">
    <property type="entry name" value="Calx_beta"/>
</dbReference>
<feature type="domain" description="Choice-of-anchor I" evidence="7">
    <location>
        <begin position="758"/>
        <end position="1234"/>
    </location>
</feature>
<dbReference type="InterPro" id="IPR052956">
    <property type="entry name" value="Mesenchyme-surface_protein"/>
</dbReference>
<dbReference type="SUPFAM" id="SSF51004">
    <property type="entry name" value="C-terminal (heme d1) domain of cytochrome cd1-nitrite reductase"/>
    <property type="match status" value="1"/>
</dbReference>
<feature type="domain" description="SbsA Ig-like" evidence="5">
    <location>
        <begin position="536"/>
        <end position="618"/>
    </location>
</feature>
<dbReference type="InterPro" id="IPR055188">
    <property type="entry name" value="Choice_anch_I"/>
</dbReference>
<dbReference type="InterPro" id="IPR015943">
    <property type="entry name" value="WD40/YVTN_repeat-like_dom_sf"/>
</dbReference>